<organism evidence="1 2">
    <name type="scientific">Cirrhinus mrigala</name>
    <name type="common">Mrigala</name>
    <dbReference type="NCBI Taxonomy" id="683832"/>
    <lineage>
        <taxon>Eukaryota</taxon>
        <taxon>Metazoa</taxon>
        <taxon>Chordata</taxon>
        <taxon>Craniata</taxon>
        <taxon>Vertebrata</taxon>
        <taxon>Euteleostomi</taxon>
        <taxon>Actinopterygii</taxon>
        <taxon>Neopterygii</taxon>
        <taxon>Teleostei</taxon>
        <taxon>Ostariophysi</taxon>
        <taxon>Cypriniformes</taxon>
        <taxon>Cyprinidae</taxon>
        <taxon>Labeoninae</taxon>
        <taxon>Labeonini</taxon>
        <taxon>Cirrhinus</taxon>
    </lineage>
</organism>
<gene>
    <name evidence="1" type="ORF">M9458_001455</name>
</gene>
<comment type="caution">
    <text evidence="1">The sequence shown here is derived from an EMBL/GenBank/DDBJ whole genome shotgun (WGS) entry which is preliminary data.</text>
</comment>
<feature type="non-terminal residue" evidence="1">
    <location>
        <position position="1"/>
    </location>
</feature>
<feature type="non-terminal residue" evidence="1">
    <location>
        <position position="50"/>
    </location>
</feature>
<protein>
    <submittedName>
        <fullName evidence="1">Uncharacterized protein</fullName>
    </submittedName>
</protein>
<accession>A0ABD0RY10</accession>
<sequence>RCISDQYVTHQSVSVHPTGRDSVSGHLSHELCPQACHTRCADGAPCHLLP</sequence>
<evidence type="ECO:0000313" key="1">
    <source>
        <dbReference type="EMBL" id="KAL0203437.1"/>
    </source>
</evidence>
<dbReference type="Proteomes" id="UP001529510">
    <property type="component" value="Unassembled WGS sequence"/>
</dbReference>
<reference evidence="1 2" key="1">
    <citation type="submission" date="2024-05" db="EMBL/GenBank/DDBJ databases">
        <title>Genome sequencing and assembly of Indian major carp, Cirrhinus mrigala (Hamilton, 1822).</title>
        <authorList>
            <person name="Mohindra V."/>
            <person name="Chowdhury L.M."/>
            <person name="Lal K."/>
            <person name="Jena J.K."/>
        </authorList>
    </citation>
    <scope>NUCLEOTIDE SEQUENCE [LARGE SCALE GENOMIC DNA]</scope>
    <source>
        <strain evidence="1">CM1030</strain>
        <tissue evidence="1">Blood</tissue>
    </source>
</reference>
<dbReference type="EMBL" id="JAMKFB020000001">
    <property type="protein sequence ID" value="KAL0203437.1"/>
    <property type="molecule type" value="Genomic_DNA"/>
</dbReference>
<dbReference type="AlphaFoldDB" id="A0ABD0RY10"/>
<name>A0ABD0RY10_CIRMR</name>
<proteinExistence type="predicted"/>
<keyword evidence="2" id="KW-1185">Reference proteome</keyword>
<evidence type="ECO:0000313" key="2">
    <source>
        <dbReference type="Proteomes" id="UP001529510"/>
    </source>
</evidence>